<dbReference type="EMBL" id="KN847497">
    <property type="protein sequence ID" value="KIW12885.1"/>
    <property type="molecule type" value="Genomic_DNA"/>
</dbReference>
<sequence length="260" mass="30220">MTDRRKRGRPRIDSKFDNWFGVEDARERKRIQDRLAQRARRSRMVSRQDGNSVTKTETECTGETRLQQPIQHDAGLLNGLDTSPPTQDEEHSNNHESLALVPGSEKKNILSAVTSPLLNDSHRWRCSIDVLSRDHQLLCWQAWPIYWALGRHAEMQGTGCPDGGIKARSPPEYLELPEFLRPTPLQMAMPHVRWIDRFPFPRLRDNMILLDGLIDLDEFVRDLWTMANLVLRPQTQKATWDPACWMMGPEFSSKWGYLFM</sequence>
<gene>
    <name evidence="2" type="ORF">PV08_08072</name>
</gene>
<evidence type="ECO:0008006" key="4">
    <source>
        <dbReference type="Google" id="ProtNLM"/>
    </source>
</evidence>
<dbReference type="AlphaFoldDB" id="A0A0D2B2P4"/>
<keyword evidence="3" id="KW-1185">Reference proteome</keyword>
<reference evidence="2 3" key="1">
    <citation type="submission" date="2015-01" db="EMBL/GenBank/DDBJ databases">
        <title>The Genome Sequence of Exophiala spinifera CBS89968.</title>
        <authorList>
            <consortium name="The Broad Institute Genomics Platform"/>
            <person name="Cuomo C."/>
            <person name="de Hoog S."/>
            <person name="Gorbushina A."/>
            <person name="Stielow B."/>
            <person name="Teixiera M."/>
            <person name="Abouelleil A."/>
            <person name="Chapman S.B."/>
            <person name="Priest M."/>
            <person name="Young S.K."/>
            <person name="Wortman J."/>
            <person name="Nusbaum C."/>
            <person name="Birren B."/>
        </authorList>
    </citation>
    <scope>NUCLEOTIDE SEQUENCE [LARGE SCALE GENOMIC DNA]</scope>
    <source>
        <strain evidence="2 3">CBS 89968</strain>
    </source>
</reference>
<evidence type="ECO:0000313" key="2">
    <source>
        <dbReference type="EMBL" id="KIW12885.1"/>
    </source>
</evidence>
<dbReference type="Pfam" id="PF11905">
    <property type="entry name" value="DUF3425"/>
    <property type="match status" value="1"/>
</dbReference>
<dbReference type="GeneID" id="27335155"/>
<feature type="compositionally biased region" description="Polar residues" evidence="1">
    <location>
        <begin position="48"/>
        <end position="70"/>
    </location>
</feature>
<evidence type="ECO:0000256" key="1">
    <source>
        <dbReference type="SAM" id="MobiDB-lite"/>
    </source>
</evidence>
<protein>
    <recommendedName>
        <fullName evidence="4">BZIP domain-containing protein</fullName>
    </recommendedName>
</protein>
<name>A0A0D2B2P4_9EURO</name>
<accession>A0A0D2B2P4</accession>
<evidence type="ECO:0000313" key="3">
    <source>
        <dbReference type="Proteomes" id="UP000053328"/>
    </source>
</evidence>
<dbReference type="STRING" id="91928.A0A0D2B2P4"/>
<dbReference type="OrthoDB" id="2245989at2759"/>
<dbReference type="Proteomes" id="UP000053328">
    <property type="component" value="Unassembled WGS sequence"/>
</dbReference>
<dbReference type="InterPro" id="IPR021833">
    <property type="entry name" value="DUF3425"/>
</dbReference>
<proteinExistence type="predicted"/>
<dbReference type="HOGENOM" id="CLU_033726_1_0_1"/>
<organism evidence="2 3">
    <name type="scientific">Exophiala spinifera</name>
    <dbReference type="NCBI Taxonomy" id="91928"/>
    <lineage>
        <taxon>Eukaryota</taxon>
        <taxon>Fungi</taxon>
        <taxon>Dikarya</taxon>
        <taxon>Ascomycota</taxon>
        <taxon>Pezizomycotina</taxon>
        <taxon>Eurotiomycetes</taxon>
        <taxon>Chaetothyriomycetidae</taxon>
        <taxon>Chaetothyriales</taxon>
        <taxon>Herpotrichiellaceae</taxon>
        <taxon>Exophiala</taxon>
    </lineage>
</organism>
<feature type="region of interest" description="Disordered" evidence="1">
    <location>
        <begin position="35"/>
        <end position="96"/>
    </location>
</feature>
<dbReference type="VEuPathDB" id="FungiDB:PV08_08072"/>
<dbReference type="RefSeq" id="XP_016233101.1">
    <property type="nucleotide sequence ID" value="XM_016382398.1"/>
</dbReference>
<dbReference type="PANTHER" id="PTHR38116">
    <property type="entry name" value="CHROMOSOME 7, WHOLE GENOME SHOTGUN SEQUENCE"/>
    <property type="match status" value="1"/>
</dbReference>
<dbReference type="PANTHER" id="PTHR38116:SF1">
    <property type="entry name" value="BZIP DOMAIN-CONTAINING PROTEIN"/>
    <property type="match status" value="1"/>
</dbReference>